<name>A0A9D4IFU5_DREPO</name>
<protein>
    <submittedName>
        <fullName evidence="1">Uncharacterized protein</fullName>
    </submittedName>
</protein>
<proteinExistence type="predicted"/>
<reference evidence="1" key="1">
    <citation type="journal article" date="2019" name="bioRxiv">
        <title>The Genome of the Zebra Mussel, Dreissena polymorpha: A Resource for Invasive Species Research.</title>
        <authorList>
            <person name="McCartney M.A."/>
            <person name="Auch B."/>
            <person name="Kono T."/>
            <person name="Mallez S."/>
            <person name="Zhang Y."/>
            <person name="Obille A."/>
            <person name="Becker A."/>
            <person name="Abrahante J.E."/>
            <person name="Garbe J."/>
            <person name="Badalamenti J.P."/>
            <person name="Herman A."/>
            <person name="Mangelson H."/>
            <person name="Liachko I."/>
            <person name="Sullivan S."/>
            <person name="Sone E.D."/>
            <person name="Koren S."/>
            <person name="Silverstein K.A.T."/>
            <person name="Beckman K.B."/>
            <person name="Gohl D.M."/>
        </authorList>
    </citation>
    <scope>NUCLEOTIDE SEQUENCE</scope>
    <source>
        <strain evidence="1">Duluth1</strain>
        <tissue evidence="1">Whole animal</tissue>
    </source>
</reference>
<comment type="caution">
    <text evidence="1">The sequence shown here is derived from an EMBL/GenBank/DDBJ whole genome shotgun (WGS) entry which is preliminary data.</text>
</comment>
<accession>A0A9D4IFU5</accession>
<gene>
    <name evidence="1" type="ORF">DPMN_173783</name>
</gene>
<dbReference type="AlphaFoldDB" id="A0A9D4IFU5"/>
<evidence type="ECO:0000313" key="1">
    <source>
        <dbReference type="EMBL" id="KAH3772445.1"/>
    </source>
</evidence>
<reference evidence="1" key="2">
    <citation type="submission" date="2020-11" db="EMBL/GenBank/DDBJ databases">
        <authorList>
            <person name="McCartney M.A."/>
            <person name="Auch B."/>
            <person name="Kono T."/>
            <person name="Mallez S."/>
            <person name="Becker A."/>
            <person name="Gohl D.M."/>
            <person name="Silverstein K.A.T."/>
            <person name="Koren S."/>
            <person name="Bechman K.B."/>
            <person name="Herman A."/>
            <person name="Abrahante J.E."/>
            <person name="Garbe J."/>
        </authorList>
    </citation>
    <scope>NUCLEOTIDE SEQUENCE</scope>
    <source>
        <strain evidence="1">Duluth1</strain>
        <tissue evidence="1">Whole animal</tissue>
    </source>
</reference>
<organism evidence="1 2">
    <name type="scientific">Dreissena polymorpha</name>
    <name type="common">Zebra mussel</name>
    <name type="synonym">Mytilus polymorpha</name>
    <dbReference type="NCBI Taxonomy" id="45954"/>
    <lineage>
        <taxon>Eukaryota</taxon>
        <taxon>Metazoa</taxon>
        <taxon>Spiralia</taxon>
        <taxon>Lophotrochozoa</taxon>
        <taxon>Mollusca</taxon>
        <taxon>Bivalvia</taxon>
        <taxon>Autobranchia</taxon>
        <taxon>Heteroconchia</taxon>
        <taxon>Euheterodonta</taxon>
        <taxon>Imparidentia</taxon>
        <taxon>Neoheterodontei</taxon>
        <taxon>Myida</taxon>
        <taxon>Dreissenoidea</taxon>
        <taxon>Dreissenidae</taxon>
        <taxon>Dreissena</taxon>
    </lineage>
</organism>
<keyword evidence="2" id="KW-1185">Reference proteome</keyword>
<dbReference type="EMBL" id="JAIWYP010000009">
    <property type="protein sequence ID" value="KAH3772445.1"/>
    <property type="molecule type" value="Genomic_DNA"/>
</dbReference>
<sequence>MSKQLKQVKIYASEHLSQLNQTVFNSIRLKKKDTVESVWSRSGKLFYKNRNGSIHRVLYKEYNYWLSLPWS</sequence>
<evidence type="ECO:0000313" key="2">
    <source>
        <dbReference type="Proteomes" id="UP000828390"/>
    </source>
</evidence>
<dbReference type="Proteomes" id="UP000828390">
    <property type="component" value="Unassembled WGS sequence"/>
</dbReference>